<name>A0AAJ6QP27_9ACAR</name>
<evidence type="ECO:0000256" key="2">
    <source>
        <dbReference type="SAM" id="MobiDB-lite"/>
    </source>
</evidence>
<dbReference type="PANTHER" id="PTHR12832:SF11">
    <property type="entry name" value="LD23868P"/>
    <property type="match status" value="1"/>
</dbReference>
<reference evidence="4" key="1">
    <citation type="submission" date="2025-08" db="UniProtKB">
        <authorList>
            <consortium name="RefSeq"/>
        </authorList>
    </citation>
    <scope>IDENTIFICATION</scope>
</reference>
<organism evidence="3 4">
    <name type="scientific">Galendromus occidentalis</name>
    <name type="common">western predatory mite</name>
    <dbReference type="NCBI Taxonomy" id="34638"/>
    <lineage>
        <taxon>Eukaryota</taxon>
        <taxon>Metazoa</taxon>
        <taxon>Ecdysozoa</taxon>
        <taxon>Arthropoda</taxon>
        <taxon>Chelicerata</taxon>
        <taxon>Arachnida</taxon>
        <taxon>Acari</taxon>
        <taxon>Parasitiformes</taxon>
        <taxon>Mesostigmata</taxon>
        <taxon>Gamasina</taxon>
        <taxon>Phytoseioidea</taxon>
        <taxon>Phytoseiidae</taxon>
        <taxon>Typhlodrominae</taxon>
        <taxon>Galendromus</taxon>
    </lineage>
</organism>
<dbReference type="Proteomes" id="UP000694867">
    <property type="component" value="Unplaced"/>
</dbReference>
<feature type="region of interest" description="Disordered" evidence="2">
    <location>
        <begin position="1"/>
        <end position="36"/>
    </location>
</feature>
<keyword evidence="3" id="KW-1185">Reference proteome</keyword>
<accession>A0AAJ6QP27</accession>
<dbReference type="GeneID" id="100902206"/>
<proteinExistence type="inferred from homology"/>
<evidence type="ECO:0000313" key="3">
    <source>
        <dbReference type="Proteomes" id="UP000694867"/>
    </source>
</evidence>
<evidence type="ECO:0000256" key="1">
    <source>
        <dbReference type="ARBA" id="ARBA00010954"/>
    </source>
</evidence>
<feature type="compositionally biased region" description="Basic and acidic residues" evidence="2">
    <location>
        <begin position="18"/>
        <end position="27"/>
    </location>
</feature>
<dbReference type="AlphaFoldDB" id="A0AAJ6QP27"/>
<evidence type="ECO:0000313" key="4">
    <source>
        <dbReference type="RefSeq" id="XP_003741210.1"/>
    </source>
</evidence>
<dbReference type="PANTHER" id="PTHR12832">
    <property type="entry name" value="TESTIS-SPECIFIC PROTEIN PBS13 T-COMPLEX 11"/>
    <property type="match status" value="1"/>
</dbReference>
<dbReference type="GO" id="GO:0007165">
    <property type="term" value="P:signal transduction"/>
    <property type="evidence" value="ECO:0007669"/>
    <property type="project" value="TreeGrafter"/>
</dbReference>
<dbReference type="KEGG" id="goe:100902206"/>
<comment type="similarity">
    <text evidence="1">Belongs to the TCP11 family.</text>
</comment>
<protein>
    <submittedName>
        <fullName evidence="4">T-complex protein 11-like protein 1</fullName>
    </submittedName>
</protein>
<dbReference type="Pfam" id="PF05794">
    <property type="entry name" value="Tcp11"/>
    <property type="match status" value="1"/>
</dbReference>
<dbReference type="InterPro" id="IPR008862">
    <property type="entry name" value="Tcp11"/>
</dbReference>
<sequence>MEEKLGRTRQLSESAESEDPKRTRPDDGTAQEVAASPPSFVDFDKLMESLRRDTETMQLAHEIALNPDFKLQKPNLPANSLYALVQQNMRKAYWDIIKEDILKEPPVLDMVIKLCQDMRQSLLDLLLPHQSQMRERISELFDIELIKQQCESQRSIDPLKDYAPALLGFMQRLCCPMRDEEIEALRGIEDTVELFQGMTRVLEEMKLDFSNFLIDQIRPVMRQTIVSYEQNQMKKIQTAQELMGVDPHKNTKRWLRRAFEDISSVDDQKPATGVVLLQGFMQAVFQHQYISEEWELPETLDVDRERILELQQAHLMITIGASAITIAQTYLPPAKVTAGIKGRMKDVALIVLADVKCSVESELREALSDVATKFFQDIQKETSASLSKQQEILFHGQIADLVNLNNAVRNLIYGRIVAFVSEIAKGVQNVKVPLGLSTFEKELLKVVADFLRVISLNRATHSELYTSIVTDIASLKPGGTNDP</sequence>
<dbReference type="RefSeq" id="XP_003741210.1">
    <property type="nucleotide sequence ID" value="XM_003741162.2"/>
</dbReference>
<gene>
    <name evidence="4" type="primary">LOC100902206</name>
</gene>